<dbReference type="Proteomes" id="UP001157910">
    <property type="component" value="Unassembled WGS sequence"/>
</dbReference>
<dbReference type="PANTHER" id="PTHR12526:SF510">
    <property type="entry name" value="D-INOSITOL 3-PHOSPHATE GLYCOSYLTRANSFERASE"/>
    <property type="match status" value="1"/>
</dbReference>
<dbReference type="Pfam" id="PF00534">
    <property type="entry name" value="Glycos_transf_1"/>
    <property type="match status" value="1"/>
</dbReference>
<keyword evidence="6" id="KW-1185">Reference proteome</keyword>
<dbReference type="EMBL" id="FXUI01000006">
    <property type="protein sequence ID" value="SMP71838.1"/>
    <property type="molecule type" value="Genomic_DNA"/>
</dbReference>
<accession>A0ABY1QLP9</accession>
<evidence type="ECO:0000313" key="6">
    <source>
        <dbReference type="Proteomes" id="UP001157910"/>
    </source>
</evidence>
<feature type="domain" description="Glycosyltransferase subfamily 4-like N-terminal" evidence="4">
    <location>
        <begin position="29"/>
        <end position="181"/>
    </location>
</feature>
<keyword evidence="2" id="KW-0808">Transferase</keyword>
<dbReference type="InterPro" id="IPR001296">
    <property type="entry name" value="Glyco_trans_1"/>
</dbReference>
<evidence type="ECO:0000259" key="3">
    <source>
        <dbReference type="Pfam" id="PF00534"/>
    </source>
</evidence>
<reference evidence="5 6" key="1">
    <citation type="submission" date="2017-05" db="EMBL/GenBank/DDBJ databases">
        <authorList>
            <person name="Varghese N."/>
            <person name="Submissions S."/>
        </authorList>
    </citation>
    <scope>NUCLEOTIDE SEQUENCE [LARGE SCALE GENOMIC DNA]</scope>
    <source>
        <strain evidence="5 6">SM16</strain>
    </source>
</reference>
<feature type="domain" description="Glycosyl transferase family 1" evidence="3">
    <location>
        <begin position="197"/>
        <end position="353"/>
    </location>
</feature>
<dbReference type="RefSeq" id="WP_283406294.1">
    <property type="nucleotide sequence ID" value="NZ_FXUI01000006.1"/>
</dbReference>
<comment type="caution">
    <text evidence="5">The sequence shown here is derived from an EMBL/GenBank/DDBJ whole genome shotgun (WGS) entry which is preliminary data.</text>
</comment>
<evidence type="ECO:0000256" key="1">
    <source>
        <dbReference type="ARBA" id="ARBA00022676"/>
    </source>
</evidence>
<sequence>MNAQAARVPQADERQSARICSILTSLTSGGAENLVTNLNVVFAAEIVSPTVLTMCEATTLGNSASMEATLGRRLADAGCHVRSLSLGAGRGLLKSSLVLRRFLKREQPQLVHAHTVRAALMLGLAGYRGAVVCTHHNSRLSFPPSLFRILDRIVDHYVAISADVAGLYRSHSRRPFTVIPNAPAPSLRATSPRTRTDSRPRILTVGAISQQKNYTLLIETARVMQARAGPGRPAPLFRIAGGGADLARLQAQVSSLGLTDIIEFLGERADVPDLLVESDVYLNTSLYEGFSIAILEALSSAVPVVATDVPGNSGLVRTGYNGLLCAERPEALAAAIERVTSESTLYRRLSEGALASVANFTLDGAARRHLDLYDSLLRRRAARRD</sequence>
<evidence type="ECO:0000259" key="4">
    <source>
        <dbReference type="Pfam" id="PF13439"/>
    </source>
</evidence>
<dbReference type="Gene3D" id="3.40.50.2000">
    <property type="entry name" value="Glycogen Phosphorylase B"/>
    <property type="match status" value="2"/>
</dbReference>
<evidence type="ECO:0000256" key="2">
    <source>
        <dbReference type="ARBA" id="ARBA00022679"/>
    </source>
</evidence>
<dbReference type="PANTHER" id="PTHR12526">
    <property type="entry name" value="GLYCOSYLTRANSFERASE"/>
    <property type="match status" value="1"/>
</dbReference>
<protein>
    <submittedName>
        <fullName evidence="5">Glycosyltransferase involved in cell wall bisynthesis</fullName>
    </submittedName>
</protein>
<dbReference type="Pfam" id="PF13439">
    <property type="entry name" value="Glyco_transf_4"/>
    <property type="match status" value="1"/>
</dbReference>
<proteinExistence type="predicted"/>
<dbReference type="InterPro" id="IPR028098">
    <property type="entry name" value="Glyco_trans_4-like_N"/>
</dbReference>
<dbReference type="CDD" id="cd03811">
    <property type="entry name" value="GT4_GT28_WabH-like"/>
    <property type="match status" value="1"/>
</dbReference>
<dbReference type="SUPFAM" id="SSF53756">
    <property type="entry name" value="UDP-Glycosyltransferase/glycogen phosphorylase"/>
    <property type="match status" value="1"/>
</dbReference>
<gene>
    <name evidence="5" type="ORF">SAMN06296065_10667</name>
</gene>
<name>A0ABY1QLP9_9SPHN</name>
<organism evidence="5 6">
    <name type="scientific">Novosphingobium panipatense</name>
    <dbReference type="NCBI Taxonomy" id="428991"/>
    <lineage>
        <taxon>Bacteria</taxon>
        <taxon>Pseudomonadati</taxon>
        <taxon>Pseudomonadota</taxon>
        <taxon>Alphaproteobacteria</taxon>
        <taxon>Sphingomonadales</taxon>
        <taxon>Sphingomonadaceae</taxon>
        <taxon>Novosphingobium</taxon>
    </lineage>
</organism>
<keyword evidence="1" id="KW-0328">Glycosyltransferase</keyword>
<evidence type="ECO:0000313" key="5">
    <source>
        <dbReference type="EMBL" id="SMP71838.1"/>
    </source>
</evidence>